<evidence type="ECO:0000256" key="3">
    <source>
        <dbReference type="ARBA" id="ARBA00022475"/>
    </source>
</evidence>
<evidence type="ECO:0000259" key="8">
    <source>
        <dbReference type="Pfam" id="PF09335"/>
    </source>
</evidence>
<feature type="transmembrane region" description="Helical" evidence="7">
    <location>
        <begin position="53"/>
        <end position="74"/>
    </location>
</feature>
<dbReference type="AlphaFoldDB" id="A0A1I7KJM3"/>
<feature type="domain" description="VTT" evidence="8">
    <location>
        <begin position="33"/>
        <end position="160"/>
    </location>
</feature>
<name>A0A1I7KJM3_9BACL</name>
<evidence type="ECO:0000256" key="4">
    <source>
        <dbReference type="ARBA" id="ARBA00022692"/>
    </source>
</evidence>
<evidence type="ECO:0000256" key="7">
    <source>
        <dbReference type="SAM" id="Phobius"/>
    </source>
</evidence>
<evidence type="ECO:0000256" key="6">
    <source>
        <dbReference type="ARBA" id="ARBA00023136"/>
    </source>
</evidence>
<dbReference type="PANTHER" id="PTHR42709:SF6">
    <property type="entry name" value="UNDECAPRENYL PHOSPHATE TRANSPORTER A"/>
    <property type="match status" value="1"/>
</dbReference>
<evidence type="ECO:0000313" key="10">
    <source>
        <dbReference type="Proteomes" id="UP000183508"/>
    </source>
</evidence>
<evidence type="ECO:0000313" key="9">
    <source>
        <dbReference type="EMBL" id="SFU97586.1"/>
    </source>
</evidence>
<dbReference type="STRING" id="392015.SAMN05421543_11668"/>
<feature type="transmembrane region" description="Helical" evidence="7">
    <location>
        <begin position="140"/>
        <end position="163"/>
    </location>
</feature>
<protein>
    <submittedName>
        <fullName evidence="9">Membrane protein DedA, SNARE-associated domain</fullName>
    </submittedName>
</protein>
<dbReference type="Proteomes" id="UP000183508">
    <property type="component" value="Unassembled WGS sequence"/>
</dbReference>
<evidence type="ECO:0000256" key="1">
    <source>
        <dbReference type="ARBA" id="ARBA00004651"/>
    </source>
</evidence>
<gene>
    <name evidence="9" type="ORF">SAMN05421543_11668</name>
</gene>
<dbReference type="InterPro" id="IPR051311">
    <property type="entry name" value="DedA_domain"/>
</dbReference>
<dbReference type="Pfam" id="PF09335">
    <property type="entry name" value="VTT_dom"/>
    <property type="match status" value="1"/>
</dbReference>
<evidence type="ECO:0000256" key="5">
    <source>
        <dbReference type="ARBA" id="ARBA00022989"/>
    </source>
</evidence>
<feature type="transmembrane region" description="Helical" evidence="7">
    <location>
        <begin position="12"/>
        <end position="33"/>
    </location>
</feature>
<comment type="subcellular location">
    <subcellularLocation>
        <location evidence="1">Cell membrane</location>
        <topology evidence="1">Multi-pass membrane protein</topology>
    </subcellularLocation>
</comment>
<organism evidence="9 10">
    <name type="scientific">Alicyclobacillus macrosporangiidus</name>
    <dbReference type="NCBI Taxonomy" id="392015"/>
    <lineage>
        <taxon>Bacteria</taxon>
        <taxon>Bacillati</taxon>
        <taxon>Bacillota</taxon>
        <taxon>Bacilli</taxon>
        <taxon>Bacillales</taxon>
        <taxon>Alicyclobacillaceae</taxon>
        <taxon>Alicyclobacillus</taxon>
    </lineage>
</organism>
<accession>A0A1I7KJM3</accession>
<dbReference type="InterPro" id="IPR032816">
    <property type="entry name" value="VTT_dom"/>
</dbReference>
<proteinExistence type="inferred from homology"/>
<sequence length="201" mass="21292">MLDWFGGLAGAVVGWGSPGVFVAMVIEGLGLPFPGDAVLAFYGFLAAQGRMHLGGLWVFGTAGYVTGAGMAFWASRRFGARFVHGIGGRLALLSDRGMSRTTRLMDRWGPWMLAPGRFLPGVRSVSAYVAGLSGMDWRPFVLYTGIGAGLWCTAWVGAGYWFGEHVDDVLARSRTILGGAAVVAAAAAAAVWLYRRRAAKG</sequence>
<keyword evidence="6 7" id="KW-0472">Membrane</keyword>
<dbReference type="EMBL" id="FPBV01000016">
    <property type="protein sequence ID" value="SFU97586.1"/>
    <property type="molecule type" value="Genomic_DNA"/>
</dbReference>
<dbReference type="GO" id="GO:0005886">
    <property type="term" value="C:plasma membrane"/>
    <property type="evidence" value="ECO:0007669"/>
    <property type="project" value="UniProtKB-SubCell"/>
</dbReference>
<reference evidence="10" key="1">
    <citation type="submission" date="2016-10" db="EMBL/GenBank/DDBJ databases">
        <authorList>
            <person name="Varghese N."/>
        </authorList>
    </citation>
    <scope>NUCLEOTIDE SEQUENCE [LARGE SCALE GENOMIC DNA]</scope>
    <source>
        <strain evidence="10">DSM 17980</strain>
    </source>
</reference>
<comment type="similarity">
    <text evidence="2">Belongs to the DedA family.</text>
</comment>
<keyword evidence="4 7" id="KW-0812">Transmembrane</keyword>
<dbReference type="PANTHER" id="PTHR42709">
    <property type="entry name" value="ALKALINE PHOSPHATASE LIKE PROTEIN"/>
    <property type="match status" value="1"/>
</dbReference>
<keyword evidence="10" id="KW-1185">Reference proteome</keyword>
<keyword evidence="3" id="KW-1003">Cell membrane</keyword>
<keyword evidence="5 7" id="KW-1133">Transmembrane helix</keyword>
<evidence type="ECO:0000256" key="2">
    <source>
        <dbReference type="ARBA" id="ARBA00010792"/>
    </source>
</evidence>
<feature type="transmembrane region" description="Helical" evidence="7">
    <location>
        <begin position="175"/>
        <end position="194"/>
    </location>
</feature>